<dbReference type="PANTHER" id="PTHR36180:SF1">
    <property type="entry name" value="ANTA_ANTB ANTIREPRESSOR DOMAIN-CONTAINING PROTEIN"/>
    <property type="match status" value="1"/>
</dbReference>
<dbReference type="AlphaFoldDB" id="A0A4Y4C943"/>
<dbReference type="GeneID" id="82888930"/>
<organism evidence="3 4">
    <name type="scientific">Corynebacterium variabile</name>
    <dbReference type="NCBI Taxonomy" id="1727"/>
    <lineage>
        <taxon>Bacteria</taxon>
        <taxon>Bacillati</taxon>
        <taxon>Actinomycetota</taxon>
        <taxon>Actinomycetes</taxon>
        <taxon>Mycobacteriales</taxon>
        <taxon>Corynebacteriaceae</taxon>
        <taxon>Corynebacterium</taxon>
    </lineage>
</organism>
<dbReference type="RefSeq" id="WP_141331645.1">
    <property type="nucleotide sequence ID" value="NZ_BJNT01000029.1"/>
</dbReference>
<evidence type="ECO:0008006" key="5">
    <source>
        <dbReference type="Google" id="ProtNLM"/>
    </source>
</evidence>
<dbReference type="PANTHER" id="PTHR36180">
    <property type="entry name" value="DNA-BINDING PROTEIN-RELATED-RELATED"/>
    <property type="match status" value="1"/>
</dbReference>
<dbReference type="Pfam" id="PF08346">
    <property type="entry name" value="AntA"/>
    <property type="match status" value="1"/>
</dbReference>
<gene>
    <name evidence="3" type="ORF">CVA01_28610</name>
</gene>
<accession>A0A4Y4C943</accession>
<sequence>MSALIPINQTDDGQQAVSGRALHEFLEVSEKYTDWFKRMEDYGFTEGEDFVRDSGRSTGGRPRQDHIVTLDMAKELSMIQRTERGRQARRYFIECEKKAKAPAFDPNTITRSEILQMALNAETERLALEAKNRELEPKADAYDEFLDATGKYNVGAVAKMLGTSQNKLFQELRNRGVLIAKGAMRNTPYQQYMHHFVVKAHEYERGNGELGCSYTTYVQPSGINFIRKKLGFERIDPPTPADAA</sequence>
<dbReference type="InterPro" id="IPR013557">
    <property type="entry name" value="AntA/B_antirep"/>
</dbReference>
<dbReference type="GO" id="GO:0003677">
    <property type="term" value="F:DNA binding"/>
    <property type="evidence" value="ECO:0007669"/>
    <property type="project" value="InterPro"/>
</dbReference>
<dbReference type="Proteomes" id="UP000319986">
    <property type="component" value="Unassembled WGS sequence"/>
</dbReference>
<evidence type="ECO:0000259" key="2">
    <source>
        <dbReference type="Pfam" id="PF08346"/>
    </source>
</evidence>
<dbReference type="Pfam" id="PF03374">
    <property type="entry name" value="ANT"/>
    <property type="match status" value="1"/>
</dbReference>
<comment type="caution">
    <text evidence="3">The sequence shown here is derived from an EMBL/GenBank/DDBJ whole genome shotgun (WGS) entry which is preliminary data.</text>
</comment>
<feature type="domain" description="AntA/AntB antirepressor" evidence="2">
    <location>
        <begin position="17"/>
        <end position="82"/>
    </location>
</feature>
<protein>
    <recommendedName>
        <fullName evidence="5">Phage antirepressor Ant</fullName>
    </recommendedName>
</protein>
<dbReference type="InterPro" id="IPR005039">
    <property type="entry name" value="Ant_C"/>
</dbReference>
<evidence type="ECO:0000313" key="3">
    <source>
        <dbReference type="EMBL" id="GEC87547.1"/>
    </source>
</evidence>
<feature type="domain" description="Antirepressor protein C-terminal" evidence="1">
    <location>
        <begin position="129"/>
        <end position="230"/>
    </location>
</feature>
<reference evidence="3 4" key="1">
    <citation type="submission" date="2019-06" db="EMBL/GenBank/DDBJ databases">
        <title>Whole genome shotgun sequence of Corynebacterium variabile NBRC 15286.</title>
        <authorList>
            <person name="Hosoyama A."/>
            <person name="Uohara A."/>
            <person name="Ohji S."/>
            <person name="Ichikawa N."/>
        </authorList>
    </citation>
    <scope>NUCLEOTIDE SEQUENCE [LARGE SCALE GENOMIC DNA]</scope>
    <source>
        <strain evidence="3 4">NBRC 15286</strain>
    </source>
</reference>
<evidence type="ECO:0000259" key="1">
    <source>
        <dbReference type="Pfam" id="PF03374"/>
    </source>
</evidence>
<dbReference type="EMBL" id="BJNT01000029">
    <property type="protein sequence ID" value="GEC87547.1"/>
    <property type="molecule type" value="Genomic_DNA"/>
</dbReference>
<proteinExistence type="predicted"/>
<name>A0A4Y4C943_9CORY</name>
<evidence type="ECO:0000313" key="4">
    <source>
        <dbReference type="Proteomes" id="UP000319986"/>
    </source>
</evidence>